<protein>
    <submittedName>
        <fullName evidence="2">SFRICE_014864</fullName>
    </submittedName>
</protein>
<accession>A0A2H1VEQ1</accession>
<gene>
    <name evidence="2" type="ORF">SFRICE_014864</name>
</gene>
<dbReference type="EMBL" id="ODYU01002144">
    <property type="protein sequence ID" value="SOQ39256.1"/>
    <property type="molecule type" value="Genomic_DNA"/>
</dbReference>
<dbReference type="AlphaFoldDB" id="A0A2H1VEQ1"/>
<feature type="region of interest" description="Disordered" evidence="1">
    <location>
        <begin position="148"/>
        <end position="168"/>
    </location>
</feature>
<evidence type="ECO:0000313" key="2">
    <source>
        <dbReference type="EMBL" id="SOQ39256.1"/>
    </source>
</evidence>
<organism evidence="2">
    <name type="scientific">Spodoptera frugiperda</name>
    <name type="common">Fall armyworm</name>
    <dbReference type="NCBI Taxonomy" id="7108"/>
    <lineage>
        <taxon>Eukaryota</taxon>
        <taxon>Metazoa</taxon>
        <taxon>Ecdysozoa</taxon>
        <taxon>Arthropoda</taxon>
        <taxon>Hexapoda</taxon>
        <taxon>Insecta</taxon>
        <taxon>Pterygota</taxon>
        <taxon>Neoptera</taxon>
        <taxon>Endopterygota</taxon>
        <taxon>Lepidoptera</taxon>
        <taxon>Glossata</taxon>
        <taxon>Ditrysia</taxon>
        <taxon>Noctuoidea</taxon>
        <taxon>Noctuidae</taxon>
        <taxon>Amphipyrinae</taxon>
        <taxon>Spodoptera</taxon>
    </lineage>
</organism>
<proteinExistence type="predicted"/>
<reference evidence="2" key="1">
    <citation type="submission" date="2016-07" db="EMBL/GenBank/DDBJ databases">
        <authorList>
            <person name="Bretaudeau A."/>
        </authorList>
    </citation>
    <scope>NUCLEOTIDE SEQUENCE</scope>
    <source>
        <strain evidence="2">Rice</strain>
        <tissue evidence="2">Whole body</tissue>
    </source>
</reference>
<evidence type="ECO:0000256" key="1">
    <source>
        <dbReference type="SAM" id="MobiDB-lite"/>
    </source>
</evidence>
<sequence length="248" mass="27442">MAEEGLRGNNRKNLGMKWILGGSQTRVWRVAFCAWHHPVGVIQNCGLPSGFTGDPAGRAETLETPDALQVHCRPFGVRNLRVVGDLRIEPHLHNASVVSRRFSLYVLGPPYKDCLKHSRSTPLSCDCICEALFICLSSSVLSLRNFSKNRKKPSSTSPDPGIEPETSCPRPIARRYKCVAGLLEDRNFRLVGKSGIGKGGVGRGAYYGTKCHCTMYTGTFHHLCYKYHVIAGGEPIVLYQAQFQTPCY</sequence>
<name>A0A2H1VEQ1_SPOFR</name>